<reference evidence="15" key="1">
    <citation type="submission" date="2007-04" db="EMBL/GenBank/DDBJ databases">
        <title>Cloning and expression of a gene encoding thermostable glucoamylase from Thermomyces lanuginosus.</title>
        <authorList>
            <person name="Xu R.Y."/>
            <person name="Li D.C."/>
        </authorList>
    </citation>
    <scope>NUCLEOTIDE SEQUENCE</scope>
</reference>
<dbReference type="InterPro" id="IPR013783">
    <property type="entry name" value="Ig-like_fold"/>
</dbReference>
<feature type="chain" id="PRO_5002684001" description="Glucoamylase" evidence="13">
    <location>
        <begin position="24"/>
        <end position="617"/>
    </location>
</feature>
<dbReference type="SMART" id="SM01065">
    <property type="entry name" value="CBM_2"/>
    <property type="match status" value="1"/>
</dbReference>
<dbReference type="FunFam" id="2.60.40.10:FF:000552">
    <property type="entry name" value="Related to glucoamylase"/>
    <property type="match status" value="1"/>
</dbReference>
<dbReference type="InterPro" id="IPR002044">
    <property type="entry name" value="CBM20"/>
</dbReference>
<dbReference type="PANTHER" id="PTHR31616">
    <property type="entry name" value="TREHALASE"/>
    <property type="match status" value="1"/>
</dbReference>
<comment type="similarity">
    <text evidence="2 9">Belongs to the glycosyl hydrolase 15 family.</text>
</comment>
<organism evidence="15">
    <name type="scientific">Thermomyces lanuginosus</name>
    <name type="common">Thermophilic fungus</name>
    <name type="synonym">Humicola lanuginosa</name>
    <dbReference type="NCBI Taxonomy" id="5541"/>
    <lineage>
        <taxon>Eukaryota</taxon>
        <taxon>Fungi</taxon>
        <taxon>Dikarya</taxon>
        <taxon>Ascomycota</taxon>
        <taxon>Pezizomycotina</taxon>
        <taxon>Eurotiomycetes</taxon>
        <taxon>Eurotiomycetidae</taxon>
        <taxon>Eurotiales</taxon>
        <taxon>Trichocomaceae</taxon>
        <taxon>Thermomyces</taxon>
    </lineage>
</organism>
<feature type="compositionally biased region" description="Low complexity" evidence="12">
    <location>
        <begin position="488"/>
        <end position="503"/>
    </location>
</feature>
<dbReference type="InterPro" id="IPR008928">
    <property type="entry name" value="6-hairpin_glycosidase_sf"/>
</dbReference>
<dbReference type="Pfam" id="PF00686">
    <property type="entry name" value="CBM_20"/>
    <property type="match status" value="1"/>
</dbReference>
<proteinExistence type="evidence at transcript level"/>
<protein>
    <recommendedName>
        <fullName evidence="9">Glucoamylase</fullName>
        <ecNumber evidence="9">3.2.1.3</ecNumber>
    </recommendedName>
    <alternativeName>
        <fullName evidence="9">1,4-alpha-D-glucan glucohydrolase</fullName>
    </alternativeName>
    <alternativeName>
        <fullName evidence="9">Glucan 1,4-alpha-glucosidase</fullName>
    </alternativeName>
</protein>
<evidence type="ECO:0000256" key="2">
    <source>
        <dbReference type="ARBA" id="ARBA00006188"/>
    </source>
</evidence>
<keyword evidence="6 9" id="KW-0119">Carbohydrate metabolism</keyword>
<evidence type="ECO:0000256" key="11">
    <source>
        <dbReference type="PIRSR" id="PIRSR001031-2"/>
    </source>
</evidence>
<feature type="domain" description="CBM20" evidence="14">
    <location>
        <begin position="509"/>
        <end position="617"/>
    </location>
</feature>
<feature type="signal peptide" evidence="13">
    <location>
        <begin position="1"/>
        <end position="23"/>
    </location>
</feature>
<comment type="catalytic activity">
    <reaction evidence="1 9">
        <text>Hydrolysis of terminal (1-&gt;4)-linked alpha-D-glucose residues successively from non-reducing ends of the chains with release of beta-D-glucose.</text>
        <dbReference type="EC" id="3.2.1.3"/>
    </reaction>
</comment>
<feature type="active site" description="Proton acceptor" evidence="10">
    <location>
        <position position="208"/>
    </location>
</feature>
<dbReference type="FunFam" id="1.50.10.10:FF:000018">
    <property type="entry name" value="Glucoamylase"/>
    <property type="match status" value="1"/>
</dbReference>
<keyword evidence="4 9" id="KW-0378">Hydrolase</keyword>
<evidence type="ECO:0000256" key="10">
    <source>
        <dbReference type="PIRSR" id="PIRSR001031-1"/>
    </source>
</evidence>
<keyword evidence="8 9" id="KW-0624">Polysaccharide degradation</keyword>
<dbReference type="EMBL" id="EF545003">
    <property type="protein sequence ID" value="ABQ23180.1"/>
    <property type="molecule type" value="mRNA"/>
</dbReference>
<dbReference type="SMR" id="A5HNU1"/>
<dbReference type="SUPFAM" id="SSF48208">
    <property type="entry name" value="Six-hairpin glycosidases"/>
    <property type="match status" value="1"/>
</dbReference>
<dbReference type="PANTHER" id="PTHR31616:SF12">
    <property type="entry name" value="GLUCOAMYLASE"/>
    <property type="match status" value="1"/>
</dbReference>
<dbReference type="GO" id="GO:2001070">
    <property type="term" value="F:starch binding"/>
    <property type="evidence" value="ECO:0007669"/>
    <property type="project" value="InterPro"/>
</dbReference>
<keyword evidence="7 9" id="KW-0326">Glycosidase</keyword>
<evidence type="ECO:0000256" key="1">
    <source>
        <dbReference type="ARBA" id="ARBA00001863"/>
    </source>
</evidence>
<dbReference type="GO" id="GO:0000324">
    <property type="term" value="C:fungal-type vacuole"/>
    <property type="evidence" value="ECO:0007669"/>
    <property type="project" value="TreeGrafter"/>
</dbReference>
<dbReference type="GO" id="GO:0004339">
    <property type="term" value="F:glucan 1,4-alpha-glucosidase activity"/>
    <property type="evidence" value="ECO:0007669"/>
    <property type="project" value="UniProtKB-EC"/>
</dbReference>
<evidence type="ECO:0000313" key="15">
    <source>
        <dbReference type="EMBL" id="ABQ23180.1"/>
    </source>
</evidence>
<name>A5HNU1_THELA</name>
<dbReference type="PIRSF" id="PIRSF001031">
    <property type="entry name" value="Glu-a-glcsd_SBD"/>
    <property type="match status" value="1"/>
</dbReference>
<feature type="region of interest" description="Disordered" evidence="12">
    <location>
        <begin position="485"/>
        <end position="510"/>
    </location>
</feature>
<dbReference type="InterPro" id="IPR013784">
    <property type="entry name" value="Carb-bd-like_fold"/>
</dbReference>
<dbReference type="InterPro" id="IPR000165">
    <property type="entry name" value="Glucoamylase"/>
</dbReference>
<evidence type="ECO:0000256" key="5">
    <source>
        <dbReference type="ARBA" id="ARBA00023180"/>
    </source>
</evidence>
<evidence type="ECO:0000256" key="6">
    <source>
        <dbReference type="ARBA" id="ARBA00023277"/>
    </source>
</evidence>
<dbReference type="AlphaFoldDB" id="A5HNU1"/>
<dbReference type="GO" id="GO:0000272">
    <property type="term" value="P:polysaccharide catabolic process"/>
    <property type="evidence" value="ECO:0007669"/>
    <property type="project" value="UniProtKB-KW"/>
</dbReference>
<dbReference type="InterPro" id="IPR011613">
    <property type="entry name" value="GH15-like"/>
</dbReference>
<evidence type="ECO:0000256" key="8">
    <source>
        <dbReference type="ARBA" id="ARBA00023326"/>
    </source>
</evidence>
<dbReference type="PROSITE" id="PS51166">
    <property type="entry name" value="CBM20"/>
    <property type="match status" value="1"/>
</dbReference>
<evidence type="ECO:0000256" key="9">
    <source>
        <dbReference type="PIRNR" id="PIRNR001031"/>
    </source>
</evidence>
<evidence type="ECO:0000256" key="4">
    <source>
        <dbReference type="ARBA" id="ARBA00022801"/>
    </source>
</evidence>
<accession>A5HNU1</accession>
<dbReference type="PRINTS" id="PR00736">
    <property type="entry name" value="GLHYDRLASE15"/>
</dbReference>
<evidence type="ECO:0000256" key="13">
    <source>
        <dbReference type="SAM" id="SignalP"/>
    </source>
</evidence>
<feature type="binding site" evidence="11">
    <location>
        <position position="152"/>
    </location>
    <ligand>
        <name>substrate</name>
    </ligand>
</feature>
<sequence length="617" mass="66602">MLFQPTLCAALGLAALIVQGGEARPETTVPHATGSLDDFLAAQSPIAFQGILNNIGPSGAYSEGVNPGVVIASPSKQDPDYFYTWVRDAALTVQYLVEELVAGNASLQFLIQDYISSQARLQTVENPSGSLSSGGLGEPKFHVDETAFTDSWGRPQRDGPPLRAIAMISFANYLIDNGHQSTVEDIIWPIGRNDLSYVSQHWNETTFDIWEEVHSSSFFTTAVQYRALVQGSALASKLGHTCDNCGSQAPQILCFLQSYWTGSHILANTGGGRSGKDVSTILGVIGSFDPNADCDDVTFQPCSARALANHKQVVDSFRSIYAINAGIPSGSAVAVGRYPEDVYQGGHPWYLTTAAAAEQLYDAIYQWNHVGHIDINAVNLDFFKSIYPSAAEGTYTSDSSTFQDIISAVRTYADGFLSVIEKYTPPDNLLAEQFHRETGIPLSAASLTWSYAALNTAAQRRASIVPSPWNSNSTDLPDKCSATSATGPYATPTNTAWPTTTQPPERPACTPPSEVTLTFNALVDTAFGQNIYLVGSIPELGSWDPANALLMSAKSWTSGNPVWTLSISLPAGTSFEYKFIRKDDGSSDVVWESDPNRSYNVPKDCGANTATVNSWWR</sequence>
<keyword evidence="3 13" id="KW-0732">Signal</keyword>
<dbReference type="InterPro" id="IPR034836">
    <property type="entry name" value="CBM20_glucoamylase"/>
</dbReference>
<evidence type="ECO:0000259" key="14">
    <source>
        <dbReference type="PROSITE" id="PS51166"/>
    </source>
</evidence>
<feature type="active site" description="Proton donor" evidence="10">
    <location>
        <position position="211"/>
    </location>
</feature>
<evidence type="ECO:0000256" key="3">
    <source>
        <dbReference type="ARBA" id="ARBA00022729"/>
    </source>
</evidence>
<evidence type="ECO:0000256" key="12">
    <source>
        <dbReference type="SAM" id="MobiDB-lite"/>
    </source>
</evidence>
<keyword evidence="5" id="KW-0325">Glycoprotein</keyword>
<dbReference type="InterPro" id="IPR012341">
    <property type="entry name" value="6hp_glycosidase-like_sf"/>
</dbReference>
<dbReference type="Gene3D" id="1.50.10.10">
    <property type="match status" value="1"/>
</dbReference>
<gene>
    <name evidence="15" type="primary">gla</name>
</gene>
<evidence type="ECO:0000256" key="7">
    <source>
        <dbReference type="ARBA" id="ARBA00023295"/>
    </source>
</evidence>
<dbReference type="CDD" id="cd05811">
    <property type="entry name" value="CBM20_glucoamylase"/>
    <property type="match status" value="1"/>
</dbReference>
<dbReference type="Gene3D" id="2.60.40.10">
    <property type="entry name" value="Immunoglobulins"/>
    <property type="match status" value="1"/>
</dbReference>
<dbReference type="InterPro" id="IPR008291">
    <property type="entry name" value="Glucoamylase_SBD"/>
</dbReference>
<dbReference type="EC" id="3.2.1.3" evidence="9"/>
<dbReference type="SUPFAM" id="SSF49452">
    <property type="entry name" value="Starch-binding domain-like"/>
    <property type="match status" value="1"/>
</dbReference>
<dbReference type="Pfam" id="PF00723">
    <property type="entry name" value="Glyco_hydro_15"/>
    <property type="match status" value="1"/>
</dbReference>